<dbReference type="GeneID" id="54366586"/>
<protein>
    <submittedName>
        <fullName evidence="3">Uncharacterized protein</fullName>
    </submittedName>
</protein>
<feature type="region of interest" description="Disordered" evidence="1">
    <location>
        <begin position="192"/>
        <end position="214"/>
    </location>
</feature>
<organism evidence="3">
    <name type="scientific">Dissoconium aciculare CBS 342.82</name>
    <dbReference type="NCBI Taxonomy" id="1314786"/>
    <lineage>
        <taxon>Eukaryota</taxon>
        <taxon>Fungi</taxon>
        <taxon>Dikarya</taxon>
        <taxon>Ascomycota</taxon>
        <taxon>Pezizomycotina</taxon>
        <taxon>Dothideomycetes</taxon>
        <taxon>Dothideomycetidae</taxon>
        <taxon>Mycosphaerellales</taxon>
        <taxon>Dissoconiaceae</taxon>
        <taxon>Dissoconium</taxon>
    </lineage>
</organism>
<name>A0A6J3LWF7_9PEZI</name>
<gene>
    <name evidence="3" type="ORF">K489DRAFT_63557</name>
</gene>
<evidence type="ECO:0000256" key="1">
    <source>
        <dbReference type="SAM" id="MobiDB-lite"/>
    </source>
</evidence>
<accession>A0A6J3LWF7</accession>
<reference evidence="3" key="3">
    <citation type="submission" date="2025-08" db="UniProtKB">
        <authorList>
            <consortium name="RefSeq"/>
        </authorList>
    </citation>
    <scope>IDENTIFICATION</scope>
    <source>
        <strain evidence="3">CBS 342.82</strain>
    </source>
</reference>
<dbReference type="RefSeq" id="XP_033457024.1">
    <property type="nucleotide sequence ID" value="XM_033608786.1"/>
</dbReference>
<feature type="compositionally biased region" description="Basic and acidic residues" evidence="1">
    <location>
        <begin position="198"/>
        <end position="214"/>
    </location>
</feature>
<dbReference type="AlphaFoldDB" id="A0A6J3LWF7"/>
<evidence type="ECO:0000313" key="3">
    <source>
        <dbReference type="RefSeq" id="XP_033457024.1"/>
    </source>
</evidence>
<sequence length="214" mass="24981">MCVCVYVYRCSSSSHSVTGRSLVSDSSSRWSVSVMSRKSRMAGAVCCVEPHLTNMEEAHHYGSFRIHSRRFSSSCCCYHYYYHYRYYYYYCASMPAGMTRPRNHPCRFETSFTRAPLPHHRHRLLLHHHLDRTRQQYRMLCAFCSQTPLSWSRQGHHTRARGMSCHCHDNLADPIAPTFHRRLSDSLIPISHLGGRGETVRKRTGGRERHGVQR</sequence>
<keyword evidence="2" id="KW-1185">Reference proteome</keyword>
<evidence type="ECO:0000313" key="2">
    <source>
        <dbReference type="Proteomes" id="UP000504637"/>
    </source>
</evidence>
<dbReference type="Proteomes" id="UP000504637">
    <property type="component" value="Unplaced"/>
</dbReference>
<proteinExistence type="predicted"/>
<reference evidence="3" key="2">
    <citation type="submission" date="2020-04" db="EMBL/GenBank/DDBJ databases">
        <authorList>
            <consortium name="NCBI Genome Project"/>
        </authorList>
    </citation>
    <scope>NUCLEOTIDE SEQUENCE</scope>
    <source>
        <strain evidence="3">CBS 342.82</strain>
    </source>
</reference>
<reference evidence="3" key="1">
    <citation type="submission" date="2020-01" db="EMBL/GenBank/DDBJ databases">
        <authorList>
            <consortium name="DOE Joint Genome Institute"/>
            <person name="Haridas S."/>
            <person name="Albert R."/>
            <person name="Binder M."/>
            <person name="Bloem J."/>
            <person name="Labutti K."/>
            <person name="Salamov A."/>
            <person name="Andreopoulos B."/>
            <person name="Baker S.E."/>
            <person name="Barry K."/>
            <person name="Bills G."/>
            <person name="Bluhm B.H."/>
            <person name="Cannon C."/>
            <person name="Castanera R."/>
            <person name="Culley D.E."/>
            <person name="Daum C."/>
            <person name="Ezra D."/>
            <person name="Gonzalez J.B."/>
            <person name="Henrissat B."/>
            <person name="Kuo A."/>
            <person name="Liang C."/>
            <person name="Lipzen A."/>
            <person name="Lutzoni F."/>
            <person name="Magnuson J."/>
            <person name="Mondo S."/>
            <person name="Nolan M."/>
            <person name="Ohm R."/>
            <person name="Pangilinan J."/>
            <person name="Park H.-J."/>
            <person name="Ramirez L."/>
            <person name="Alfaro M."/>
            <person name="Sun H."/>
            <person name="Tritt A."/>
            <person name="Yoshinaga Y."/>
            <person name="Zwiers L.-H."/>
            <person name="Turgeon B.G."/>
            <person name="Goodwin S.B."/>
            <person name="Spatafora J.W."/>
            <person name="Crous P.W."/>
            <person name="Grigoriev I.V."/>
        </authorList>
    </citation>
    <scope>NUCLEOTIDE SEQUENCE</scope>
    <source>
        <strain evidence="3">CBS 342.82</strain>
    </source>
</reference>